<dbReference type="FunFam" id="3.40.50.1170:FF:000001">
    <property type="entry name" value="L-asparaginase 2"/>
    <property type="match status" value="1"/>
</dbReference>
<accession>A0A6G1K7Y0</accession>
<feature type="active site" evidence="7">
    <location>
        <position position="65"/>
    </location>
</feature>
<feature type="active site" evidence="8">
    <location>
        <position position="144"/>
    </location>
</feature>
<evidence type="ECO:0000313" key="12">
    <source>
        <dbReference type="EMBL" id="KAF2708880.1"/>
    </source>
</evidence>
<dbReference type="PRINTS" id="PR00139">
    <property type="entry name" value="ASNGLNASE"/>
</dbReference>
<dbReference type="Gene3D" id="1.10.3210.10">
    <property type="entry name" value="Hypothetical protein af1432"/>
    <property type="match status" value="1"/>
</dbReference>
<comment type="similarity">
    <text evidence="1 9">Belongs to the asparaginase 1 family.</text>
</comment>
<protein>
    <recommendedName>
        <fullName evidence="2">asparaginase</fullName>
        <ecNumber evidence="2">3.5.1.1</ecNumber>
    </recommendedName>
</protein>
<dbReference type="InterPro" id="IPR004550">
    <property type="entry name" value="AsnASE_II"/>
</dbReference>
<sequence length="569" mass="61112">MFFKSVHVVALSFTYLALAAPIDPAAPLSLVVRDDHFPDLIVRQDIQSPINASLPNVTIFATGGTIASQGSTNTQTVGYQVGLGVQQLVDAVPEILNFSNINGYQISNVDSGSINETISLKLAHMINEELAKPEISGVVITHGTDTLEETAFFLESTVNSTKPVVIVGAMRPATALSADGPLNLLQAVTLACSENAKGRGVMVTLNDRIGGATYTTKNNANTLDTFFSTEAGQLGVFINQVPFFFYEPAQPVGRVVFNVSTFADLARVDILYAYQDMDPQLFNASFAAGAQGIVYAGVGAGGMSRVASLAAEELYNVTGIPIVASHRSTDGFVPSSDTDFTIASGFYNPQKARVLTQLALTAGYTTGEIRDIDVAKSVYTHAASILAPTILNHSIRVYLYAKMIAEHTRSIYATGTRLDLLFTACLFHDIGTTQEYNGSQRFEVEGGDAAVTHLTGLGVSKEHAHEVWMAISLHTSAGIAERINELTGIVREAVLFDFGRPRAHADVLLGSREEFEKRFERGSIEKELGDAVVDQAVAKPDKAPSASWPGVLYRAHLAEPEWDGVNRAF</sequence>
<evidence type="ECO:0000259" key="11">
    <source>
        <dbReference type="SMART" id="SM00471"/>
    </source>
</evidence>
<dbReference type="NCBIfam" id="TIGR00520">
    <property type="entry name" value="asnASE_II"/>
    <property type="match status" value="1"/>
</dbReference>
<keyword evidence="13" id="KW-1185">Reference proteome</keyword>
<dbReference type="PROSITE" id="PS00917">
    <property type="entry name" value="ASN_GLN_ASE_2"/>
    <property type="match status" value="1"/>
</dbReference>
<comment type="catalytic activity">
    <reaction evidence="4">
        <text>L-asparagine + H2O = L-aspartate + NH4(+)</text>
        <dbReference type="Rhea" id="RHEA:21016"/>
        <dbReference type="ChEBI" id="CHEBI:15377"/>
        <dbReference type="ChEBI" id="CHEBI:28938"/>
        <dbReference type="ChEBI" id="CHEBI:29991"/>
        <dbReference type="ChEBI" id="CHEBI:58048"/>
        <dbReference type="EC" id="3.5.1.1"/>
    </reaction>
</comment>
<dbReference type="InterPro" id="IPR006034">
    <property type="entry name" value="Asparaginase/glutaminase-like"/>
</dbReference>
<reference evidence="12" key="1">
    <citation type="journal article" date="2020" name="Stud. Mycol.">
        <title>101 Dothideomycetes genomes: a test case for predicting lifestyles and emergence of pathogens.</title>
        <authorList>
            <person name="Haridas S."/>
            <person name="Albert R."/>
            <person name="Binder M."/>
            <person name="Bloem J."/>
            <person name="Labutti K."/>
            <person name="Salamov A."/>
            <person name="Andreopoulos B."/>
            <person name="Baker S."/>
            <person name="Barry K."/>
            <person name="Bills G."/>
            <person name="Bluhm B."/>
            <person name="Cannon C."/>
            <person name="Castanera R."/>
            <person name="Culley D."/>
            <person name="Daum C."/>
            <person name="Ezra D."/>
            <person name="Gonzalez J."/>
            <person name="Henrissat B."/>
            <person name="Kuo A."/>
            <person name="Liang C."/>
            <person name="Lipzen A."/>
            <person name="Lutzoni F."/>
            <person name="Magnuson J."/>
            <person name="Mondo S."/>
            <person name="Nolan M."/>
            <person name="Ohm R."/>
            <person name="Pangilinan J."/>
            <person name="Park H.-J."/>
            <person name="Ramirez L."/>
            <person name="Alfaro M."/>
            <person name="Sun H."/>
            <person name="Tritt A."/>
            <person name="Yoshinaga Y."/>
            <person name="Zwiers L.-H."/>
            <person name="Turgeon B."/>
            <person name="Goodwin S."/>
            <person name="Spatafora J."/>
            <person name="Crous P."/>
            <person name="Grigoriev I."/>
        </authorList>
    </citation>
    <scope>NUCLEOTIDE SEQUENCE</scope>
    <source>
        <strain evidence="12">CBS 279.74</strain>
    </source>
</reference>
<dbReference type="InterPro" id="IPR003607">
    <property type="entry name" value="HD/PDEase_dom"/>
</dbReference>
<dbReference type="SMART" id="SM00870">
    <property type="entry name" value="Asparaginase"/>
    <property type="match status" value="1"/>
</dbReference>
<dbReference type="SUPFAM" id="SSF53774">
    <property type="entry name" value="Glutaminase/Asparaginase"/>
    <property type="match status" value="1"/>
</dbReference>
<feature type="chain" id="PRO_5026225210" description="asparaginase" evidence="10">
    <location>
        <begin position="20"/>
        <end position="569"/>
    </location>
</feature>
<dbReference type="Pfam" id="PF00710">
    <property type="entry name" value="Asparaginase"/>
    <property type="match status" value="1"/>
</dbReference>
<dbReference type="PROSITE" id="PS00144">
    <property type="entry name" value="ASN_GLN_ASE_1"/>
    <property type="match status" value="1"/>
</dbReference>
<dbReference type="InterPro" id="IPR037152">
    <property type="entry name" value="L-asparaginase_N_sf"/>
</dbReference>
<dbReference type="InterPro" id="IPR020827">
    <property type="entry name" value="Asparaginase/glutaminase_AS1"/>
</dbReference>
<dbReference type="InterPro" id="IPR036152">
    <property type="entry name" value="Asp/glu_Ase-like_sf"/>
</dbReference>
<evidence type="ECO:0000256" key="1">
    <source>
        <dbReference type="ARBA" id="ARBA00010518"/>
    </source>
</evidence>
<dbReference type="CDD" id="cd08964">
    <property type="entry name" value="L-asparaginase_II"/>
    <property type="match status" value="1"/>
</dbReference>
<feature type="binding site" evidence="6">
    <location>
        <begin position="144"/>
        <end position="145"/>
    </location>
    <ligand>
        <name>substrate</name>
    </ligand>
</feature>
<dbReference type="InterPro" id="IPR040919">
    <property type="entry name" value="Asparaginase_C"/>
</dbReference>
<evidence type="ECO:0000256" key="10">
    <source>
        <dbReference type="SAM" id="SignalP"/>
    </source>
</evidence>
<evidence type="ECO:0000256" key="9">
    <source>
        <dbReference type="RuleBase" id="RU004456"/>
    </source>
</evidence>
<evidence type="ECO:0000256" key="8">
    <source>
        <dbReference type="PROSITE-ProRule" id="PRU10100"/>
    </source>
</evidence>
<feature type="domain" description="HD/PDEase" evidence="11">
    <location>
        <begin position="386"/>
        <end position="508"/>
    </location>
</feature>
<feature type="signal peptide" evidence="10">
    <location>
        <begin position="1"/>
        <end position="19"/>
    </location>
</feature>
<dbReference type="InterPro" id="IPR006674">
    <property type="entry name" value="HD_domain"/>
</dbReference>
<dbReference type="InterPro" id="IPR027475">
    <property type="entry name" value="Asparaginase/glutaminase_AS2"/>
</dbReference>
<dbReference type="EMBL" id="MU005771">
    <property type="protein sequence ID" value="KAF2708880.1"/>
    <property type="molecule type" value="Genomic_DNA"/>
</dbReference>
<feature type="active site" description="O-isoaspartyl threonine intermediate" evidence="5">
    <location>
        <position position="65"/>
    </location>
</feature>
<evidence type="ECO:0000256" key="4">
    <source>
        <dbReference type="ARBA" id="ARBA00049366"/>
    </source>
</evidence>
<dbReference type="Pfam" id="PF01966">
    <property type="entry name" value="HD"/>
    <property type="match status" value="1"/>
</dbReference>
<dbReference type="AlphaFoldDB" id="A0A6G1K7Y0"/>
<organism evidence="12 13">
    <name type="scientific">Pleomassaria siparia CBS 279.74</name>
    <dbReference type="NCBI Taxonomy" id="1314801"/>
    <lineage>
        <taxon>Eukaryota</taxon>
        <taxon>Fungi</taxon>
        <taxon>Dikarya</taxon>
        <taxon>Ascomycota</taxon>
        <taxon>Pezizomycotina</taxon>
        <taxon>Dothideomycetes</taxon>
        <taxon>Pleosporomycetidae</taxon>
        <taxon>Pleosporales</taxon>
        <taxon>Pleomassariaceae</taxon>
        <taxon>Pleomassaria</taxon>
    </lineage>
</organism>
<dbReference type="GO" id="GO:0006530">
    <property type="term" value="P:L-asparagine catabolic process"/>
    <property type="evidence" value="ECO:0007669"/>
    <property type="project" value="UniProtKB-ARBA"/>
</dbReference>
<dbReference type="PIRSF" id="PIRSF500176">
    <property type="entry name" value="L_ASNase"/>
    <property type="match status" value="1"/>
</dbReference>
<feature type="binding site" evidence="6">
    <location>
        <position position="111"/>
    </location>
    <ligand>
        <name>substrate</name>
    </ligand>
</feature>
<dbReference type="Pfam" id="PF17763">
    <property type="entry name" value="Asparaginase_C"/>
    <property type="match status" value="1"/>
</dbReference>
<evidence type="ECO:0000313" key="13">
    <source>
        <dbReference type="Proteomes" id="UP000799428"/>
    </source>
</evidence>
<dbReference type="GO" id="GO:0004067">
    <property type="term" value="F:asparaginase activity"/>
    <property type="evidence" value="ECO:0007669"/>
    <property type="project" value="UniProtKB-UniRule"/>
</dbReference>
<keyword evidence="10" id="KW-0732">Signal</keyword>
<dbReference type="SMART" id="SM00471">
    <property type="entry name" value="HDc"/>
    <property type="match status" value="1"/>
</dbReference>
<proteinExistence type="inferred from homology"/>
<evidence type="ECO:0000256" key="3">
    <source>
        <dbReference type="ARBA" id="ARBA00022801"/>
    </source>
</evidence>
<dbReference type="PIRSF" id="PIRSF001220">
    <property type="entry name" value="L-ASNase_gatD"/>
    <property type="match status" value="1"/>
</dbReference>
<dbReference type="PANTHER" id="PTHR35569">
    <property type="entry name" value="CYANAMIDE HYDRATASE DDI2-RELATED"/>
    <property type="match status" value="1"/>
</dbReference>
<gene>
    <name evidence="12" type="ORF">K504DRAFT_534442</name>
</gene>
<dbReference type="Gene3D" id="3.40.50.40">
    <property type="match status" value="1"/>
</dbReference>
<dbReference type="OrthoDB" id="542841at2759"/>
<dbReference type="InterPro" id="IPR027473">
    <property type="entry name" value="L-asparaginase_C"/>
</dbReference>
<evidence type="ECO:0000256" key="5">
    <source>
        <dbReference type="PIRSR" id="PIRSR001220-1"/>
    </source>
</evidence>
<dbReference type="PANTHER" id="PTHR35569:SF1">
    <property type="entry name" value="CYANAMIDE HYDRATASE DDI2-RELATED"/>
    <property type="match status" value="1"/>
</dbReference>
<dbReference type="Proteomes" id="UP000799428">
    <property type="component" value="Unassembled WGS sequence"/>
</dbReference>
<evidence type="ECO:0000256" key="7">
    <source>
        <dbReference type="PROSITE-ProRule" id="PRU10099"/>
    </source>
</evidence>
<dbReference type="SUPFAM" id="SSF109604">
    <property type="entry name" value="HD-domain/PDEase-like"/>
    <property type="match status" value="1"/>
</dbReference>
<keyword evidence="3" id="KW-0378">Hydrolase</keyword>
<name>A0A6G1K7Y0_9PLEO</name>
<dbReference type="PROSITE" id="PS51732">
    <property type="entry name" value="ASN_GLN_ASE_3"/>
    <property type="match status" value="1"/>
</dbReference>
<dbReference type="InterPro" id="IPR027474">
    <property type="entry name" value="L-asparaginase_N"/>
</dbReference>
<evidence type="ECO:0000256" key="6">
    <source>
        <dbReference type="PIRSR" id="PIRSR001220-2"/>
    </source>
</evidence>
<dbReference type="CDD" id="cd00077">
    <property type="entry name" value="HDc"/>
    <property type="match status" value="1"/>
</dbReference>
<evidence type="ECO:0000256" key="2">
    <source>
        <dbReference type="ARBA" id="ARBA00012920"/>
    </source>
</evidence>
<dbReference type="EC" id="3.5.1.1" evidence="2"/>
<dbReference type="FunFam" id="3.40.50.40:FF:000007">
    <property type="entry name" value="L-asparaginase"/>
    <property type="match status" value="1"/>
</dbReference>
<dbReference type="Gene3D" id="3.40.50.1170">
    <property type="entry name" value="L-asparaginase, N-terminal domain"/>
    <property type="match status" value="1"/>
</dbReference>